<feature type="region of interest" description="Disordered" evidence="1">
    <location>
        <begin position="983"/>
        <end position="1011"/>
    </location>
</feature>
<evidence type="ECO:0000256" key="2">
    <source>
        <dbReference type="SAM" id="Phobius"/>
    </source>
</evidence>
<feature type="transmembrane region" description="Helical" evidence="2">
    <location>
        <begin position="9"/>
        <end position="42"/>
    </location>
</feature>
<evidence type="ECO:0000256" key="1">
    <source>
        <dbReference type="SAM" id="MobiDB-lite"/>
    </source>
</evidence>
<sequence>MDRVAAMLLLLGLIVTTVLFMLALFSIAPIFCCCIAALLYILYYFLANEASEIHHAQEFENRFWTIFAMLATSASVFVKDSPFCFGDDRPGLGVLVMLLVSYAVHMWDRILHRKEMSRHVAGSLRRGASAAQSLAKLNSLGMSVEDQLERISLAMSNIDQLLVPSTINNFINTKFILKNEREIISAFEDAQPQTLNWLISNVKLALVFYKIKDHRNFRGQHRTELIELLAVDRVSTLTIHSRVLLLRALQLMKLPANPRAEHWVRNIILSTHQDELSELKTMTDSGGDYFCMNKLIYDDIRSDTVRRDILSHFKKEAAVQQAHVDMGTRKARLRMEKGWRKILSDVDDTLTSSGGSYPAGIDRRYGKKVVYPGVIGLYRELDLGIYGADEYRSNTGNLVFLSARPHLYKDISEKHNFAKFQKLREREGFDGRGGLHTIPSLLAGDLTSGREFMMTNDFGPLALKKFDNFKRFVSIYPEYKHVFVCDNGQGDVRAGELMHDHFPRHLDGIFVHLVQDIKKTYGFDSERWRRKGLLAKTCFFTVYPDAALYAATQRPPLIRMSGLYRVCQDAVWDFGMIAPSQWLSESQKRDRRHELNQSLWRCNKILERNGMKTVPLIESPRHWEDGERVRTSYGIGIIKSFDPIWDLYEVELDFRPLDQQLKEYELQESTKKEAANTRGSLQSLHSPTGGSTPARGKSIDRKTLQTVVEEDETNYHMSPATSFDASKKSSKQSLTEFQQSSFLPTLEEPECTIPSDDDECKRLSSVPILYESTRTSTLGIALNARLYSSSASPISSASIKNSLAKTVKDEKKHAFSFWATDSSMKCMVDTTDNKLKTDFIPRDIEVKTEQGSDSKTNSLCRGIFYAKIQGKHISKYTPPALPKLPKKEDKKSKELFSFWATDNVKGTIIKADTYVDKSKTKFSPREKVTTPYGVGVVVEHRKKTQIVVIDMSGPWSARAYLQENIVKREGAGFIGTLLRQFSSSQASPKRRPPSAKTVSERNVPHATGGLINTPFGNGTVIRPVNEKQSFFSPPAKALESNSQLGNTIGISLTSWTLRDGRHPTLYCTVETAERWKTRPTSSSVSSASSPAVHRKENSLLMSVFGSLVSGTVESIKKITVPRVIETPKIKIESRKFERYYKDGAAVTTAYGDGTVRTFRESDGFYVVSLLMKSGKSFGNAYLREDSMSYRLARGCVEGYPVMTTFGSGVLQSVNPTTGVHCVIIQSFGAMCYLQPDQVLRPLKAAVGEDVSTPYGEGKVYNYRLYDGKYEIKLVWGSMLYAKAETFDRIDDRLEDKGGFGMGWILKFFYSREASKEVGPQRSRTNSFSMLSQSGVSTSDFG</sequence>
<evidence type="ECO:0000313" key="4">
    <source>
        <dbReference type="Proteomes" id="UP001530377"/>
    </source>
</evidence>
<name>A0ABD3SCU8_9STRA</name>
<dbReference type="PANTHER" id="PTHR40861">
    <property type="entry name" value="DUF2183 DOMAIN-CONTAINING PROTEIN"/>
    <property type="match status" value="1"/>
</dbReference>
<accession>A0ABD3SCU8</accession>
<gene>
    <name evidence="3" type="ORF">ACHAXA_000661</name>
</gene>
<keyword evidence="2" id="KW-0812">Transmembrane</keyword>
<organism evidence="3 4">
    <name type="scientific">Cyclostephanos tholiformis</name>
    <dbReference type="NCBI Taxonomy" id="382380"/>
    <lineage>
        <taxon>Eukaryota</taxon>
        <taxon>Sar</taxon>
        <taxon>Stramenopiles</taxon>
        <taxon>Ochrophyta</taxon>
        <taxon>Bacillariophyta</taxon>
        <taxon>Coscinodiscophyceae</taxon>
        <taxon>Thalassiosirophycidae</taxon>
        <taxon>Stephanodiscales</taxon>
        <taxon>Stephanodiscaceae</taxon>
        <taxon>Cyclostephanos</taxon>
    </lineage>
</organism>
<keyword evidence="2" id="KW-1133">Transmembrane helix</keyword>
<keyword evidence="4" id="KW-1185">Reference proteome</keyword>
<feature type="transmembrane region" description="Helical" evidence="2">
    <location>
        <begin position="90"/>
        <end position="107"/>
    </location>
</feature>
<dbReference type="PANTHER" id="PTHR40861:SF1">
    <property type="entry name" value="PHOSPHATIDATE PHOSPHATASE APP1 CATALYTIC DOMAIN-CONTAINING PROTEIN"/>
    <property type="match status" value="1"/>
</dbReference>
<evidence type="ECO:0000313" key="3">
    <source>
        <dbReference type="EMBL" id="KAL3822221.1"/>
    </source>
</evidence>
<reference evidence="3 4" key="1">
    <citation type="submission" date="2024-10" db="EMBL/GenBank/DDBJ databases">
        <title>Updated reference genomes for cyclostephanoid diatoms.</title>
        <authorList>
            <person name="Roberts W.R."/>
            <person name="Alverson A.J."/>
        </authorList>
    </citation>
    <scope>NUCLEOTIDE SEQUENCE [LARGE SCALE GENOMIC DNA]</scope>
    <source>
        <strain evidence="3 4">AJA228-03</strain>
    </source>
</reference>
<proteinExistence type="predicted"/>
<feature type="transmembrane region" description="Helical" evidence="2">
    <location>
        <begin position="62"/>
        <end position="78"/>
    </location>
</feature>
<dbReference type="Proteomes" id="UP001530377">
    <property type="component" value="Unassembled WGS sequence"/>
</dbReference>
<protein>
    <submittedName>
        <fullName evidence="3">Uncharacterized protein</fullName>
    </submittedName>
</protein>
<keyword evidence="2" id="KW-0472">Membrane</keyword>
<comment type="caution">
    <text evidence="3">The sequence shown here is derived from an EMBL/GenBank/DDBJ whole genome shotgun (WGS) entry which is preliminary data.</text>
</comment>
<feature type="compositionally biased region" description="Polar residues" evidence="1">
    <location>
        <begin position="677"/>
        <end position="691"/>
    </location>
</feature>
<dbReference type="EMBL" id="JALLPB020000071">
    <property type="protein sequence ID" value="KAL3822221.1"/>
    <property type="molecule type" value="Genomic_DNA"/>
</dbReference>
<feature type="region of interest" description="Disordered" evidence="1">
    <location>
        <begin position="668"/>
        <end position="729"/>
    </location>
</feature>
<feature type="compositionally biased region" description="Polar residues" evidence="1">
    <location>
        <begin position="715"/>
        <end position="724"/>
    </location>
</feature>